<sequence length="93" mass="10923">VRDYWMKQDRSWTDATEDWAYCVPLRIYGDGAEFTRLLPALIQIICMIAPLGAATTMKSRFMLSCINMMYHKDDSRQKILRVIQWSFEALGRL</sequence>
<feature type="non-terminal residue" evidence="2">
    <location>
        <position position="1"/>
    </location>
</feature>
<organism evidence="2 3">
    <name type="scientific">Symbiodinium pilosum</name>
    <name type="common">Dinoflagellate</name>
    <dbReference type="NCBI Taxonomy" id="2952"/>
    <lineage>
        <taxon>Eukaryota</taxon>
        <taxon>Sar</taxon>
        <taxon>Alveolata</taxon>
        <taxon>Dinophyceae</taxon>
        <taxon>Suessiales</taxon>
        <taxon>Symbiodiniaceae</taxon>
        <taxon>Symbiodinium</taxon>
    </lineage>
</organism>
<gene>
    <name evidence="2" type="ORF">SPIL2461_LOCUS7495</name>
</gene>
<feature type="transmembrane region" description="Helical" evidence="1">
    <location>
        <begin position="34"/>
        <end position="54"/>
    </location>
</feature>
<keyword evidence="1" id="KW-1133">Transmembrane helix</keyword>
<name>A0A812P123_SYMPI</name>
<keyword evidence="1" id="KW-0812">Transmembrane</keyword>
<dbReference type="EMBL" id="CAJNIZ010011756">
    <property type="protein sequence ID" value="CAE7324147.1"/>
    <property type="molecule type" value="Genomic_DNA"/>
</dbReference>
<keyword evidence="1" id="KW-0472">Membrane</keyword>
<evidence type="ECO:0000313" key="2">
    <source>
        <dbReference type="EMBL" id="CAE7324147.1"/>
    </source>
</evidence>
<dbReference type="OrthoDB" id="476293at2759"/>
<dbReference type="Proteomes" id="UP000649617">
    <property type="component" value="Unassembled WGS sequence"/>
</dbReference>
<reference evidence="2" key="1">
    <citation type="submission" date="2021-02" db="EMBL/GenBank/DDBJ databases">
        <authorList>
            <person name="Dougan E. K."/>
            <person name="Rhodes N."/>
            <person name="Thang M."/>
            <person name="Chan C."/>
        </authorList>
    </citation>
    <scope>NUCLEOTIDE SEQUENCE</scope>
</reference>
<dbReference type="AlphaFoldDB" id="A0A812P123"/>
<keyword evidence="3" id="KW-1185">Reference proteome</keyword>
<proteinExistence type="predicted"/>
<protein>
    <submittedName>
        <fullName evidence="2">Uncharacterized protein</fullName>
    </submittedName>
</protein>
<comment type="caution">
    <text evidence="2">The sequence shown here is derived from an EMBL/GenBank/DDBJ whole genome shotgun (WGS) entry which is preliminary data.</text>
</comment>
<evidence type="ECO:0000313" key="3">
    <source>
        <dbReference type="Proteomes" id="UP000649617"/>
    </source>
</evidence>
<evidence type="ECO:0000256" key="1">
    <source>
        <dbReference type="SAM" id="Phobius"/>
    </source>
</evidence>
<accession>A0A812P123</accession>